<evidence type="ECO:0000313" key="17">
    <source>
        <dbReference type="Proteomes" id="UP001187192"/>
    </source>
</evidence>
<dbReference type="CDD" id="cd03244">
    <property type="entry name" value="ABCC_MRP_domain2"/>
    <property type="match status" value="1"/>
</dbReference>
<dbReference type="SMART" id="SM00382">
    <property type="entry name" value="AAA"/>
    <property type="match status" value="1"/>
</dbReference>
<keyword evidence="9 13" id="KW-1133">Transmembrane helix</keyword>
<evidence type="ECO:0000256" key="5">
    <source>
        <dbReference type="ARBA" id="ARBA00022475"/>
    </source>
</evidence>
<comment type="catalytic activity">
    <reaction evidence="12">
        <text>ATP + H2O + xenobioticSide 1 = ADP + phosphate + xenobioticSide 2.</text>
        <dbReference type="EC" id="7.6.2.2"/>
    </reaction>
</comment>
<dbReference type="Gene3D" id="1.20.1560.10">
    <property type="entry name" value="ABC transporter type 1, transmembrane domain"/>
    <property type="match status" value="1"/>
</dbReference>
<dbReference type="EMBL" id="BTGU01014592">
    <property type="protein sequence ID" value="GMN74219.1"/>
    <property type="molecule type" value="Genomic_DNA"/>
</dbReference>
<evidence type="ECO:0000256" key="4">
    <source>
        <dbReference type="ARBA" id="ARBA00022448"/>
    </source>
</evidence>
<feature type="transmembrane region" description="Helical" evidence="13">
    <location>
        <begin position="215"/>
        <end position="236"/>
    </location>
</feature>
<feature type="transmembrane region" description="Helical" evidence="13">
    <location>
        <begin position="106"/>
        <end position="137"/>
    </location>
</feature>
<comment type="subcellular location">
    <subcellularLocation>
        <location evidence="1">Cell membrane</location>
        <topology evidence="1">Multi-pass membrane protein</topology>
    </subcellularLocation>
</comment>
<dbReference type="InterPro" id="IPR011527">
    <property type="entry name" value="ABC1_TM_dom"/>
</dbReference>
<dbReference type="Gene3D" id="3.40.50.300">
    <property type="entry name" value="P-loop containing nucleotide triphosphate hydrolases"/>
    <property type="match status" value="1"/>
</dbReference>
<feature type="domain" description="ABC transporter" evidence="14">
    <location>
        <begin position="289"/>
        <end position="513"/>
    </location>
</feature>
<keyword evidence="5" id="KW-1003">Cell membrane</keyword>
<gene>
    <name evidence="16" type="ORF">TIFTF001_054390</name>
</gene>
<dbReference type="InterPro" id="IPR003593">
    <property type="entry name" value="AAA+_ATPase"/>
</dbReference>
<keyword evidence="4" id="KW-0813">Transport</keyword>
<evidence type="ECO:0000256" key="11">
    <source>
        <dbReference type="ARBA" id="ARBA00023180"/>
    </source>
</evidence>
<keyword evidence="10 13" id="KW-0472">Membrane</keyword>
<dbReference type="PANTHER" id="PTHR24223:SF108">
    <property type="entry name" value="ABC TRANSPORTER C FAMILY MEMBER 8"/>
    <property type="match status" value="1"/>
</dbReference>
<keyword evidence="6 13" id="KW-0812">Transmembrane</keyword>
<dbReference type="CDD" id="cd18580">
    <property type="entry name" value="ABC_6TM_ABCC_D2"/>
    <property type="match status" value="1"/>
</dbReference>
<feature type="transmembrane region" description="Helical" evidence="13">
    <location>
        <begin position="242"/>
        <end position="264"/>
    </location>
</feature>
<dbReference type="GO" id="GO:0008559">
    <property type="term" value="F:ABC-type xenobiotic transporter activity"/>
    <property type="evidence" value="ECO:0007669"/>
    <property type="project" value="UniProtKB-EC"/>
</dbReference>
<dbReference type="AlphaFoldDB" id="A0AA88ENW0"/>
<dbReference type="InterPro" id="IPR036640">
    <property type="entry name" value="ABC1_TM_sf"/>
</dbReference>
<keyword evidence="11" id="KW-0325">Glycoprotein</keyword>
<feature type="domain" description="ABC transmembrane type-1" evidence="15">
    <location>
        <begin position="70"/>
        <end position="273"/>
    </location>
</feature>
<dbReference type="GO" id="GO:0016887">
    <property type="term" value="F:ATP hydrolysis activity"/>
    <property type="evidence" value="ECO:0007669"/>
    <property type="project" value="InterPro"/>
</dbReference>
<evidence type="ECO:0000313" key="16">
    <source>
        <dbReference type="EMBL" id="GMN74219.1"/>
    </source>
</evidence>
<dbReference type="PROSITE" id="PS50929">
    <property type="entry name" value="ABC_TM1F"/>
    <property type="match status" value="1"/>
</dbReference>
<accession>A0AA88ENW0</accession>
<dbReference type="GO" id="GO:0005524">
    <property type="term" value="F:ATP binding"/>
    <property type="evidence" value="ECO:0007669"/>
    <property type="project" value="UniProtKB-KW"/>
</dbReference>
<proteinExistence type="inferred from homology"/>
<dbReference type="Proteomes" id="UP001187192">
    <property type="component" value="Unassembled WGS sequence"/>
</dbReference>
<sequence>MKTPPFTIDSSLNDSILHGLHCCHKRRYSGLILLDAIRDTNATTNINSMRFEKRKCFTSILKSFFSGFNNAIFKAPMHFFDSTPVGRILTHASSDLSIVDYDIPFAMIYAVGTGMVFLGTIAIMASVTWQVLIVAIFSMAASKYAQAYYQATARELIRINGTTKAPVTNHVSETSLGAVTIRAFQSVDRFFHNYLKLVDTDATLFFLSNTAIEWLVIRIEALQNLTFFTAAFSLVLLPKSQVAPGLVGLSLSYALSLTGTIVFFTRWYYNLTNYAVSVERIKQFMHIPIEPPAIIEGNRPPPSWPTKGRIELHSLMGITCTFREGPRVGVVGRTGSGKTTLISALFRLVEPTSGKIVIDGLDICSIGLKDLRMNLSIIPQEPTLFRGSIRNNLDPLGLYSDEEIWRALEKCQLKATGQQPSQSLRFLCDEGENWSAGQCQLFRLGRVLLKRDKILVLDEATTSIDSATNAIVQKIIRKEFSDCMVITVAHRVPSVIGTDMVMVLSYGQFPFPA</sequence>
<evidence type="ECO:0000256" key="3">
    <source>
        <dbReference type="ARBA" id="ARBA00012191"/>
    </source>
</evidence>
<evidence type="ECO:0000256" key="12">
    <source>
        <dbReference type="ARBA" id="ARBA00034018"/>
    </source>
</evidence>
<keyword evidence="8" id="KW-0067">ATP-binding</keyword>
<feature type="non-terminal residue" evidence="16">
    <location>
        <position position="513"/>
    </location>
</feature>
<evidence type="ECO:0000256" key="9">
    <source>
        <dbReference type="ARBA" id="ARBA00022989"/>
    </source>
</evidence>
<dbReference type="PANTHER" id="PTHR24223">
    <property type="entry name" value="ATP-BINDING CASSETTE SUB-FAMILY C"/>
    <property type="match status" value="1"/>
</dbReference>
<dbReference type="InterPro" id="IPR044726">
    <property type="entry name" value="ABCC_6TM_D2"/>
</dbReference>
<evidence type="ECO:0000256" key="13">
    <source>
        <dbReference type="SAM" id="Phobius"/>
    </source>
</evidence>
<evidence type="ECO:0000259" key="15">
    <source>
        <dbReference type="PROSITE" id="PS50929"/>
    </source>
</evidence>
<evidence type="ECO:0000256" key="10">
    <source>
        <dbReference type="ARBA" id="ARBA00023136"/>
    </source>
</evidence>
<dbReference type="InterPro" id="IPR003439">
    <property type="entry name" value="ABC_transporter-like_ATP-bd"/>
</dbReference>
<reference evidence="16" key="1">
    <citation type="submission" date="2023-07" db="EMBL/GenBank/DDBJ databases">
        <title>draft genome sequence of fig (Ficus carica).</title>
        <authorList>
            <person name="Takahashi T."/>
            <person name="Nishimura K."/>
        </authorList>
    </citation>
    <scope>NUCLEOTIDE SEQUENCE</scope>
</reference>
<dbReference type="InterPro" id="IPR027417">
    <property type="entry name" value="P-loop_NTPase"/>
</dbReference>
<evidence type="ECO:0000256" key="7">
    <source>
        <dbReference type="ARBA" id="ARBA00022741"/>
    </source>
</evidence>
<dbReference type="Pfam" id="PF00664">
    <property type="entry name" value="ABC_membrane"/>
    <property type="match status" value="1"/>
</dbReference>
<dbReference type="EC" id="7.6.2.2" evidence="3"/>
<dbReference type="SUPFAM" id="SSF90123">
    <property type="entry name" value="ABC transporter transmembrane region"/>
    <property type="match status" value="1"/>
</dbReference>
<keyword evidence="7" id="KW-0547">Nucleotide-binding</keyword>
<dbReference type="PROSITE" id="PS50893">
    <property type="entry name" value="ABC_TRANSPORTER_2"/>
    <property type="match status" value="1"/>
</dbReference>
<evidence type="ECO:0000256" key="6">
    <source>
        <dbReference type="ARBA" id="ARBA00022692"/>
    </source>
</evidence>
<keyword evidence="17" id="KW-1185">Reference proteome</keyword>
<comment type="caution">
    <text evidence="16">The sequence shown here is derived from an EMBL/GenBank/DDBJ whole genome shotgun (WGS) entry which is preliminary data.</text>
</comment>
<dbReference type="InterPro" id="IPR050173">
    <property type="entry name" value="ABC_transporter_C-like"/>
</dbReference>
<evidence type="ECO:0000256" key="1">
    <source>
        <dbReference type="ARBA" id="ARBA00004651"/>
    </source>
</evidence>
<evidence type="ECO:0000256" key="8">
    <source>
        <dbReference type="ARBA" id="ARBA00022840"/>
    </source>
</evidence>
<name>A0AA88ENW0_FICCA</name>
<dbReference type="SUPFAM" id="SSF52540">
    <property type="entry name" value="P-loop containing nucleoside triphosphate hydrolases"/>
    <property type="match status" value="1"/>
</dbReference>
<comment type="similarity">
    <text evidence="2">Belongs to the ABC transporter superfamily. ABCC family. Conjugate transporter (TC 3.A.1.208) subfamily.</text>
</comment>
<evidence type="ECO:0000256" key="2">
    <source>
        <dbReference type="ARBA" id="ARBA00009726"/>
    </source>
</evidence>
<evidence type="ECO:0000259" key="14">
    <source>
        <dbReference type="PROSITE" id="PS50893"/>
    </source>
</evidence>
<organism evidence="16 17">
    <name type="scientific">Ficus carica</name>
    <name type="common">Common fig</name>
    <dbReference type="NCBI Taxonomy" id="3494"/>
    <lineage>
        <taxon>Eukaryota</taxon>
        <taxon>Viridiplantae</taxon>
        <taxon>Streptophyta</taxon>
        <taxon>Embryophyta</taxon>
        <taxon>Tracheophyta</taxon>
        <taxon>Spermatophyta</taxon>
        <taxon>Magnoliopsida</taxon>
        <taxon>eudicotyledons</taxon>
        <taxon>Gunneridae</taxon>
        <taxon>Pentapetalae</taxon>
        <taxon>rosids</taxon>
        <taxon>fabids</taxon>
        <taxon>Rosales</taxon>
        <taxon>Moraceae</taxon>
        <taxon>Ficeae</taxon>
        <taxon>Ficus</taxon>
    </lineage>
</organism>
<dbReference type="FunFam" id="3.40.50.300:FF:002145">
    <property type="entry name" value="ABC transporter (MsbA subfamily)"/>
    <property type="match status" value="1"/>
</dbReference>
<dbReference type="GO" id="GO:0005886">
    <property type="term" value="C:plasma membrane"/>
    <property type="evidence" value="ECO:0007669"/>
    <property type="project" value="UniProtKB-SubCell"/>
</dbReference>
<dbReference type="Pfam" id="PF00005">
    <property type="entry name" value="ABC_tran"/>
    <property type="match status" value="1"/>
</dbReference>
<protein>
    <recommendedName>
        <fullName evidence="3">ABC-type xenobiotic transporter</fullName>
        <ecNumber evidence="3">7.6.2.2</ecNumber>
    </recommendedName>
</protein>